<evidence type="ECO:0000313" key="1">
    <source>
        <dbReference type="EMBL" id="CAC9976410.1"/>
    </source>
</evidence>
<keyword evidence="2" id="KW-1185">Reference proteome</keyword>
<comment type="caution">
    <text evidence="1">The sequence shown here is derived from an EMBL/GenBank/DDBJ whole genome shotgun (WGS) entry which is preliminary data.</text>
</comment>
<organism evidence="1 2">
    <name type="scientific">Flavobacterium panici</name>
    <dbReference type="NCBI Taxonomy" id="2654843"/>
    <lineage>
        <taxon>Bacteria</taxon>
        <taxon>Pseudomonadati</taxon>
        <taxon>Bacteroidota</taxon>
        <taxon>Flavobacteriia</taxon>
        <taxon>Flavobacteriales</taxon>
        <taxon>Flavobacteriaceae</taxon>
        <taxon>Flavobacterium</taxon>
    </lineage>
</organism>
<dbReference type="RefSeq" id="WP_180860967.1">
    <property type="nucleotide sequence ID" value="NZ_CAIJDE010000062.1"/>
</dbReference>
<dbReference type="AlphaFoldDB" id="A0A9N8P3P2"/>
<protein>
    <submittedName>
        <fullName evidence="1">Uncharacterized protein</fullName>
    </submittedName>
</protein>
<dbReference type="Proteomes" id="UP000533639">
    <property type="component" value="Unassembled WGS sequence"/>
</dbReference>
<evidence type="ECO:0000313" key="2">
    <source>
        <dbReference type="Proteomes" id="UP000533639"/>
    </source>
</evidence>
<dbReference type="Gene3D" id="3.40.50.2000">
    <property type="entry name" value="Glycogen Phosphorylase B"/>
    <property type="match status" value="1"/>
</dbReference>
<name>A0A9N8P3P2_9FLAO</name>
<gene>
    <name evidence="1" type="ORF">FLAPXU55_04136</name>
</gene>
<dbReference type="EMBL" id="CAIJDE010000062">
    <property type="protein sequence ID" value="CAC9976410.1"/>
    <property type="molecule type" value="Genomic_DNA"/>
</dbReference>
<sequence length="374" mass="43471">MSNILVYNHDIQKYPPILTTVKILLSLGKKVVIVGYCSDKNTISDLESQGVVYFETIINDIKENKIVKFFKLYSYKKKVEKIVNEEFKKDSILWLYGNQNIWLLYNLVFKFKSILYLFETPQLKVGLRYKLLSPFLNYADTMQKAWKVVCCEYNRAHITKAYFNLVKLPIVIPNKPDFDLSKLKNILDDETEALFKNKKLILYQGIFNYPERRLDELCESIQYLPSEYLICIMGGDDNNKARLINKYESERVVFLPFKSAPYHLEITQKAYIGFLSYFSQQGSIETAINTLYCAPNKIFEYSCFSVPMISNDVPGLSNLFNKYNAGKVVAEFEPKEMANIILEIDKNYDEFSKGSLSLYNSVNIKSLVSKLIEK</sequence>
<accession>A0A9N8P3P2</accession>
<reference evidence="1 2" key="1">
    <citation type="submission" date="2020-06" db="EMBL/GenBank/DDBJ databases">
        <authorList>
            <person name="Criscuolo A."/>
        </authorList>
    </citation>
    <scope>NUCLEOTIDE SEQUENCE [LARGE SCALE GENOMIC DNA]</scope>
    <source>
        <strain evidence="1">PXU-55</strain>
    </source>
</reference>
<proteinExistence type="predicted"/>
<dbReference type="SUPFAM" id="SSF53756">
    <property type="entry name" value="UDP-Glycosyltransferase/glycogen phosphorylase"/>
    <property type="match status" value="1"/>
</dbReference>